<evidence type="ECO:0000313" key="3">
    <source>
        <dbReference type="RefSeq" id="XP_065719111.2"/>
    </source>
</evidence>
<accession>A0AB40D5X6</accession>
<proteinExistence type="predicted"/>
<keyword evidence="2" id="KW-1185">Reference proteome</keyword>
<keyword evidence="1" id="KW-0732">Signal</keyword>
<evidence type="ECO:0000313" key="2">
    <source>
        <dbReference type="Proteomes" id="UP001652628"/>
    </source>
</evidence>
<name>A0AB40D5X6_DROSZ</name>
<dbReference type="AlphaFoldDB" id="A0AB40D5X6"/>
<protein>
    <submittedName>
        <fullName evidence="3">Uncharacterized protein</fullName>
    </submittedName>
</protein>
<dbReference type="Proteomes" id="UP001652628">
    <property type="component" value="Chromosome 2R"/>
</dbReference>
<sequence>MRVLAILFALLYLFHFEICATSHTFSDLESWFDKNVKGRHDTATTDILIMLCLLKVKREIQPQQILGNKHINNANNGIDNLFKTNIGNIDITNTNTLENTIQLPPIKIPNITVVIVEDELSQVARTGGQNSNIDLANLIRIFKECMNKKLDILGKSAQ</sequence>
<organism evidence="2 3">
    <name type="scientific">Drosophila suzukii</name>
    <name type="common">Spotted-wing drosophila fruit fly</name>
    <dbReference type="NCBI Taxonomy" id="28584"/>
    <lineage>
        <taxon>Eukaryota</taxon>
        <taxon>Metazoa</taxon>
        <taxon>Ecdysozoa</taxon>
        <taxon>Arthropoda</taxon>
        <taxon>Hexapoda</taxon>
        <taxon>Insecta</taxon>
        <taxon>Pterygota</taxon>
        <taxon>Neoptera</taxon>
        <taxon>Endopterygota</taxon>
        <taxon>Diptera</taxon>
        <taxon>Brachycera</taxon>
        <taxon>Muscomorpha</taxon>
        <taxon>Ephydroidea</taxon>
        <taxon>Drosophilidae</taxon>
        <taxon>Drosophila</taxon>
        <taxon>Sophophora</taxon>
    </lineage>
</organism>
<feature type="signal peptide" evidence="1">
    <location>
        <begin position="1"/>
        <end position="21"/>
    </location>
</feature>
<dbReference type="GeneID" id="136116516"/>
<gene>
    <name evidence="3" type="primary">LOC136116516</name>
</gene>
<evidence type="ECO:0000256" key="1">
    <source>
        <dbReference type="SAM" id="SignalP"/>
    </source>
</evidence>
<reference evidence="3" key="1">
    <citation type="submission" date="2025-08" db="UniProtKB">
        <authorList>
            <consortium name="RefSeq"/>
        </authorList>
    </citation>
    <scope>IDENTIFICATION</scope>
</reference>
<feature type="chain" id="PRO_5046888377" evidence="1">
    <location>
        <begin position="22"/>
        <end position="158"/>
    </location>
</feature>
<dbReference type="RefSeq" id="XP_065719111.2">
    <property type="nucleotide sequence ID" value="XM_065863039.2"/>
</dbReference>